<dbReference type="AlphaFoldDB" id="A0A212RLF8"/>
<dbReference type="EMBL" id="FYEH01000010">
    <property type="protein sequence ID" value="SNB73255.1"/>
    <property type="molecule type" value="Genomic_DNA"/>
</dbReference>
<keyword evidence="2" id="KW-1185">Reference proteome</keyword>
<accession>A0A212RLF8</accession>
<dbReference type="InterPro" id="IPR024221">
    <property type="entry name" value="BLIP_dom_sf"/>
</dbReference>
<dbReference type="Proteomes" id="UP000197065">
    <property type="component" value="Unassembled WGS sequence"/>
</dbReference>
<evidence type="ECO:0000313" key="1">
    <source>
        <dbReference type="EMBL" id="SNB73255.1"/>
    </source>
</evidence>
<organism evidence="1 2">
    <name type="scientific">Arboricoccus pini</name>
    <dbReference type="NCBI Taxonomy" id="1963835"/>
    <lineage>
        <taxon>Bacteria</taxon>
        <taxon>Pseudomonadati</taxon>
        <taxon>Pseudomonadota</taxon>
        <taxon>Alphaproteobacteria</taxon>
        <taxon>Geminicoccales</taxon>
        <taxon>Geminicoccaceae</taxon>
        <taxon>Arboricoccus</taxon>
    </lineage>
</organism>
<protein>
    <recommendedName>
        <fullName evidence="3">SmpA / OmlA family protein</fullName>
    </recommendedName>
</protein>
<reference evidence="1 2" key="1">
    <citation type="submission" date="2017-06" db="EMBL/GenBank/DDBJ databases">
        <authorList>
            <person name="Kim H.J."/>
            <person name="Triplett B.A."/>
        </authorList>
    </citation>
    <scope>NUCLEOTIDE SEQUENCE [LARGE SCALE GENOMIC DNA]</scope>
    <source>
        <strain evidence="1 2">B29T1</strain>
    </source>
</reference>
<gene>
    <name evidence="1" type="ORF">SAMN07250955_11095</name>
</gene>
<proteinExistence type="predicted"/>
<evidence type="ECO:0008006" key="3">
    <source>
        <dbReference type="Google" id="ProtNLM"/>
    </source>
</evidence>
<name>A0A212RLF8_9PROT</name>
<evidence type="ECO:0000313" key="2">
    <source>
        <dbReference type="Proteomes" id="UP000197065"/>
    </source>
</evidence>
<dbReference type="SUPFAM" id="SSF55648">
    <property type="entry name" value="beta-lactamase-inhibitor protein, BLIP"/>
    <property type="match status" value="1"/>
</dbReference>
<sequence>MSALPGSKFSKIQLNMSRRQVDSLIGQPDDETGYVTGKAFIPFSFGGDSYRTEAFDKGEGQPTYSRGSIGAEPNQLIKMEVNPAATGFSK</sequence>